<proteinExistence type="predicted"/>
<dbReference type="EMBL" id="KC977571">
    <property type="protein sequence ID" value="AGO84608.2"/>
    <property type="molecule type" value="Genomic_DNA"/>
</dbReference>
<dbReference type="GeneID" id="16606395"/>
<evidence type="ECO:0000313" key="3">
    <source>
        <dbReference type="Proteomes" id="UP000204584"/>
    </source>
</evidence>
<dbReference type="Proteomes" id="UP000204584">
    <property type="component" value="Segment"/>
</dbReference>
<keyword evidence="3" id="KW-1185">Reference proteome</keyword>
<dbReference type="KEGG" id="vg:16606395"/>
<evidence type="ECO:0008006" key="4">
    <source>
        <dbReference type="Google" id="ProtNLM"/>
    </source>
</evidence>
<evidence type="ECO:0000256" key="1">
    <source>
        <dbReference type="SAM" id="MobiDB-lite"/>
    </source>
</evidence>
<sequence>MSTAVALPSDCATVHSLPRSAFDTVTLGLGSRCTRDPIEWNRESARPAQTTRGRTRAMAMPSSPPSSPSPPILSESTLPNLDVMPMATYVDAAVGRLVEALDRRDAMSADVNQLALLGVIEGDLFGRGHPRPRRDALLLVASRFWAGLAALAGSGRAAALMPRESAARWLAGPGTWPSTPSSLARFLSDHCVATTAPPRARSSCALVDATTYTGPASKHGGQTPSPPANVSEGVRAPARLALTEVERVDDLLGWLASDLDARLRHGQRTGNLNRGESYAPADAHVLWRAHDVAIGRTLYVLVDEATSIPRASSITSWTSTSARTATAAPIPGMVPSSLWSGTPLVMAFAGLTGTEGSRAARAAFVDLPPNLRSAIMAMGAAGLPMRVVRVPPGAMERAIARGRAAWAAFDLRVAIDACRRLPPGARGHHFDAIVASAAAVSKTVALAVDDDAAHDAAGRPGPRASWALAPSFWDATRPFGVRSNCLADLAAVDAVGVVAEVVCDGINRLCLAPNAKSE</sequence>
<protein>
    <recommendedName>
        <fullName evidence="4">DUF5848 domain-containing protein</fullName>
    </recommendedName>
</protein>
<organism evidence="2 3">
    <name type="scientific">Pandoravirus salinus</name>
    <dbReference type="NCBI Taxonomy" id="1349410"/>
    <lineage>
        <taxon>Viruses</taxon>
        <taxon>Pandoravirus</taxon>
    </lineage>
</organism>
<accession>S4VW79</accession>
<dbReference type="RefSeq" id="YP_008437680.2">
    <property type="nucleotide sequence ID" value="NC_022098.1"/>
</dbReference>
<name>S4VW79_9VIRU</name>
<reference evidence="2 3" key="1">
    <citation type="journal article" date="2013" name="Science">
        <title>Pandoraviruses: amoeba viruses with genomes up to 2.5 Mb reaching that of parasitic eukaryotes.</title>
        <authorList>
            <person name="Philippe N."/>
            <person name="Legendre M."/>
            <person name="Doutre G."/>
            <person name="Coute Y."/>
            <person name="Poirot O."/>
            <person name="Lescot M."/>
            <person name="Arslan D."/>
            <person name="Seltzer V."/>
            <person name="Bertaux L."/>
            <person name="Bruley C."/>
            <person name="Garin J."/>
            <person name="Claverie J.M."/>
            <person name="Abergel C."/>
        </authorList>
    </citation>
    <scope>NUCLEOTIDE SEQUENCE [LARGE SCALE GENOMIC DNA]</scope>
</reference>
<evidence type="ECO:0000313" key="2">
    <source>
        <dbReference type="EMBL" id="AGO84608.2"/>
    </source>
</evidence>
<feature type="region of interest" description="Disordered" evidence="1">
    <location>
        <begin position="40"/>
        <end position="76"/>
    </location>
</feature>
<gene>
    <name evidence="2" type="ORF">psal_cds_677</name>
</gene>
<feature type="compositionally biased region" description="Pro residues" evidence="1">
    <location>
        <begin position="62"/>
        <end position="71"/>
    </location>
</feature>